<dbReference type="InterPro" id="IPR038804">
    <property type="entry name" value="RGF3"/>
</dbReference>
<dbReference type="PANTHER" id="PTHR36313">
    <property type="entry name" value="ROOT MERISTEM GROWTH FACTOR 2"/>
    <property type="match status" value="1"/>
</dbReference>
<sequence length="139" mass="15325">MGFSSLMLHVQEEEINIRRMILNGRRTSLLMLLLILIIVKLSNAYSGGRTAVERCNAASNKGAVFAKTSTAARESMVRGRKMVYGRMKMMKKATKYGASEANMKISGAEKVATEDQEGAGFVAFNADYKGPRHHPPKNN</sequence>
<reference evidence="1" key="1">
    <citation type="submission" date="2023-05" db="EMBL/GenBank/DDBJ databases">
        <authorList>
            <person name="Huff M."/>
        </authorList>
    </citation>
    <scope>NUCLEOTIDE SEQUENCE</scope>
</reference>
<evidence type="ECO:0000313" key="2">
    <source>
        <dbReference type="Proteomes" id="UP000834106"/>
    </source>
</evidence>
<dbReference type="Proteomes" id="UP000834106">
    <property type="component" value="Chromosome 9"/>
</dbReference>
<dbReference type="GO" id="GO:0008284">
    <property type="term" value="P:positive regulation of cell population proliferation"/>
    <property type="evidence" value="ECO:0007669"/>
    <property type="project" value="TreeGrafter"/>
</dbReference>
<dbReference type="GO" id="GO:0008083">
    <property type="term" value="F:growth factor activity"/>
    <property type="evidence" value="ECO:0007669"/>
    <property type="project" value="InterPro"/>
</dbReference>
<dbReference type="AlphaFoldDB" id="A0AAD1ZEJ2"/>
<dbReference type="GO" id="GO:0010082">
    <property type="term" value="P:regulation of root meristem growth"/>
    <property type="evidence" value="ECO:0007669"/>
    <property type="project" value="InterPro"/>
</dbReference>
<proteinExistence type="predicted"/>
<dbReference type="PANTHER" id="PTHR36313:SF1">
    <property type="entry name" value="PROTEIN GOLVEN 11-RELATED"/>
    <property type="match status" value="1"/>
</dbReference>
<dbReference type="GO" id="GO:0030154">
    <property type="term" value="P:cell differentiation"/>
    <property type="evidence" value="ECO:0007669"/>
    <property type="project" value="TreeGrafter"/>
</dbReference>
<name>A0AAD1ZEJ2_9LAMI</name>
<dbReference type="GO" id="GO:0010628">
    <property type="term" value="P:positive regulation of gene expression"/>
    <property type="evidence" value="ECO:0007669"/>
    <property type="project" value="TreeGrafter"/>
</dbReference>
<organism evidence="1 2">
    <name type="scientific">Fraxinus pennsylvanica</name>
    <dbReference type="NCBI Taxonomy" id="56036"/>
    <lineage>
        <taxon>Eukaryota</taxon>
        <taxon>Viridiplantae</taxon>
        <taxon>Streptophyta</taxon>
        <taxon>Embryophyta</taxon>
        <taxon>Tracheophyta</taxon>
        <taxon>Spermatophyta</taxon>
        <taxon>Magnoliopsida</taxon>
        <taxon>eudicotyledons</taxon>
        <taxon>Gunneridae</taxon>
        <taxon>Pentapetalae</taxon>
        <taxon>asterids</taxon>
        <taxon>lamiids</taxon>
        <taxon>Lamiales</taxon>
        <taxon>Oleaceae</taxon>
        <taxon>Oleeae</taxon>
        <taxon>Fraxinus</taxon>
    </lineage>
</organism>
<keyword evidence="2" id="KW-1185">Reference proteome</keyword>
<gene>
    <name evidence="1" type="ORF">FPE_LOCUS15480</name>
</gene>
<protein>
    <submittedName>
        <fullName evidence="1">Uncharacterized protein</fullName>
    </submittedName>
</protein>
<dbReference type="EMBL" id="OU503044">
    <property type="protein sequence ID" value="CAI9768050.1"/>
    <property type="molecule type" value="Genomic_DNA"/>
</dbReference>
<dbReference type="GO" id="GO:0005615">
    <property type="term" value="C:extracellular space"/>
    <property type="evidence" value="ECO:0007669"/>
    <property type="project" value="TreeGrafter"/>
</dbReference>
<evidence type="ECO:0000313" key="1">
    <source>
        <dbReference type="EMBL" id="CAI9768050.1"/>
    </source>
</evidence>
<accession>A0AAD1ZEJ2</accession>